<accession>A0A6A5CCX0</accession>
<proteinExistence type="predicted"/>
<gene>
    <name evidence="1" type="ORF">FDP41_010443</name>
</gene>
<dbReference type="Proteomes" id="UP000444721">
    <property type="component" value="Unassembled WGS sequence"/>
</dbReference>
<comment type="caution">
    <text evidence="1">The sequence shown here is derived from an EMBL/GenBank/DDBJ whole genome shotgun (WGS) entry which is preliminary data.</text>
</comment>
<evidence type="ECO:0000313" key="1">
    <source>
        <dbReference type="EMBL" id="KAF0983378.1"/>
    </source>
</evidence>
<dbReference type="RefSeq" id="XP_044568091.1">
    <property type="nucleotide sequence ID" value="XM_044700742.1"/>
</dbReference>
<name>A0A6A5CCX0_NAEFO</name>
<dbReference type="VEuPathDB" id="AmoebaDB:FDP41_010443"/>
<dbReference type="OrthoDB" id="10428736at2759"/>
<dbReference type="VEuPathDB" id="AmoebaDB:NfTy_012200"/>
<dbReference type="AlphaFoldDB" id="A0A6A5CCX0"/>
<sequence length="402" mass="47625">MPCFGHTTYRSKTRRRNLPTSLNLETHLREWIFRKLILKQSQQQHIEEKGKRECQVEPPSDDELFLMMGIGSTTNEPQPQFEKFYLVFKRYLDMWSCDYLIQDLTKWPHYGITDCTLNECMGEMEVDQMMTSEKRRIMSLQAFLKWHQLILYDEGVSHQIFATRIVNVLKRITQQSDSSNLITLFQKENIKNNLFFFKELYGNMRWIEIYLLSGMFHFEMYQDYFIFRFDSLLSGTPGDENNEWFYGIFQINPFQQLKLSKEHVLSRGLSRHCDKLVFVHNSDKTARNTLHNLIETHPIFTSVCKLDSSKRGIISLMEIVISQPCVTPFSKYHNFSIDFGEGLQLYSDFLKDVAKVFEPFSHLTTNKEDHIPVRILAKCLTKMLEKARFFAFEILTTKLLIQ</sequence>
<dbReference type="GeneID" id="68117658"/>
<evidence type="ECO:0000313" key="2">
    <source>
        <dbReference type="Proteomes" id="UP000444721"/>
    </source>
</evidence>
<dbReference type="VEuPathDB" id="AmoebaDB:NF0127560"/>
<keyword evidence="2" id="KW-1185">Reference proteome</keyword>
<protein>
    <submittedName>
        <fullName evidence="1">Uncharacterized protein</fullName>
    </submittedName>
</protein>
<dbReference type="EMBL" id="VFQX01000006">
    <property type="protein sequence ID" value="KAF0983378.1"/>
    <property type="molecule type" value="Genomic_DNA"/>
</dbReference>
<organism evidence="1 2">
    <name type="scientific">Naegleria fowleri</name>
    <name type="common">Brain eating amoeba</name>
    <dbReference type="NCBI Taxonomy" id="5763"/>
    <lineage>
        <taxon>Eukaryota</taxon>
        <taxon>Discoba</taxon>
        <taxon>Heterolobosea</taxon>
        <taxon>Tetramitia</taxon>
        <taxon>Eutetramitia</taxon>
        <taxon>Vahlkampfiidae</taxon>
        <taxon>Naegleria</taxon>
    </lineage>
</organism>
<dbReference type="VEuPathDB" id="AmoebaDB:NF0127570"/>
<reference evidence="1 2" key="1">
    <citation type="journal article" date="2019" name="Sci. Rep.">
        <title>Nanopore sequencing improves the draft genome of the human pathogenic amoeba Naegleria fowleri.</title>
        <authorList>
            <person name="Liechti N."/>
            <person name="Schurch N."/>
            <person name="Bruggmann R."/>
            <person name="Wittwer M."/>
        </authorList>
    </citation>
    <scope>NUCLEOTIDE SEQUENCE [LARGE SCALE GENOMIC DNA]</scope>
    <source>
        <strain evidence="1 2">ATCC 30894</strain>
    </source>
</reference>